<dbReference type="KEGG" id="nlc:EBAPG3_004690"/>
<evidence type="ECO:0008006" key="3">
    <source>
        <dbReference type="Google" id="ProtNLM"/>
    </source>
</evidence>
<dbReference type="EMBL" id="CP021106">
    <property type="protein sequence ID" value="ARO87121.1"/>
    <property type="molecule type" value="Genomic_DNA"/>
</dbReference>
<organism evidence="1 2">
    <name type="scientific">Nitrosospira lacus</name>
    <dbReference type="NCBI Taxonomy" id="1288494"/>
    <lineage>
        <taxon>Bacteria</taxon>
        <taxon>Pseudomonadati</taxon>
        <taxon>Pseudomonadota</taxon>
        <taxon>Betaproteobacteria</taxon>
        <taxon>Nitrosomonadales</taxon>
        <taxon>Nitrosomonadaceae</taxon>
        <taxon>Nitrosospira</taxon>
    </lineage>
</organism>
<evidence type="ECO:0000313" key="1">
    <source>
        <dbReference type="EMBL" id="ARO87121.1"/>
    </source>
</evidence>
<gene>
    <name evidence="1" type="ORF">EBAPG3_004690</name>
</gene>
<dbReference type="SUPFAM" id="SSF56935">
    <property type="entry name" value="Porins"/>
    <property type="match status" value="1"/>
</dbReference>
<dbReference type="InterPro" id="IPR032638">
    <property type="entry name" value="Porin_5"/>
</dbReference>
<keyword evidence="2" id="KW-1185">Reference proteome</keyword>
<dbReference type="Pfam" id="PF16930">
    <property type="entry name" value="Porin_5"/>
    <property type="match status" value="1"/>
</dbReference>
<dbReference type="Proteomes" id="UP000012179">
    <property type="component" value="Chromosome"/>
</dbReference>
<proteinExistence type="predicted"/>
<protein>
    <recommendedName>
        <fullName evidence="3">Porin</fullName>
    </recommendedName>
</protein>
<name>A0A1W6SMW6_9PROT</name>
<accession>A0A1W6SMW6</accession>
<dbReference type="eggNOG" id="COG3746">
    <property type="taxonomic scope" value="Bacteria"/>
</dbReference>
<evidence type="ECO:0000313" key="2">
    <source>
        <dbReference type="Proteomes" id="UP000012179"/>
    </source>
</evidence>
<reference evidence="1 2" key="1">
    <citation type="journal article" date="2015" name="Int. J. Syst. Evol. Microbiol.">
        <title>Nitrosospira lacus sp. nov., a psychrotolerant, ammonia-oxidizing bacterium from sandy lake sediment.</title>
        <authorList>
            <person name="Urakawa H."/>
            <person name="Garcia J.C."/>
            <person name="Nielsen J.L."/>
            <person name="Le V.Q."/>
            <person name="Kozlowski J.A."/>
            <person name="Stein L.Y."/>
            <person name="Lim C.K."/>
            <person name="Pommerening-Roser A."/>
            <person name="Martens-Habbena W."/>
            <person name="Stahl D.A."/>
            <person name="Klotz M.G."/>
        </authorList>
    </citation>
    <scope>NUCLEOTIDE SEQUENCE [LARGE SCALE GENOMIC DNA]</scope>
    <source>
        <strain evidence="1 2">APG3</strain>
    </source>
</reference>
<dbReference type="AlphaFoldDB" id="A0A1W6SMW6"/>
<dbReference type="OrthoDB" id="5372286at2"/>
<sequence>MDDSARDTMKIKFLPHIILGLFSLLSSGMVMADASTVKLVNLLVQEGILSKEKADLLLKQVAEEVTPKTNGIQAKTTPENGVDAPDGKGKVIRMQYVPEFVKQEMREEIKQDVLAQAKNEHWGDRKPLPSWLDRFTWSGDVRLRHDNASFSEANAPPGVFRLAGIDVENTTVDRLRWRVRGRIAVDVKLTDHFTAGVRLATNGASENPVAANQTLGDSNRSFAAFFDRLYINYKPNDWLLLSGGKVANPFYRTDMVWDPDLNFDGIMVSAKPKINDRLLVFGTGGVFPIQEVDLAKNDKWLFGGQGGLEWYLTSQSKITLAAAYYHYENMSGRISDLNGDIRLNTSAVQWRQKGNSLIQLNNPPVAGLDDGGVYGLASEFRELNLTGGIDLATFNPVRIRLMGDYARNLAFDPAKMRQRGANLSGKEGNTAYQVRLDIGTTMLQDMGQLLAAKRHDWLLFGAFKRMESDSLLDGFTDSEFYMGGTNAQGWIGGAAYAVADNVWFTGRWLSANQIIGPKLGIDILQIDLTARF</sequence>